<evidence type="ECO:0000313" key="1">
    <source>
        <dbReference type="EMBL" id="KKK49454.1"/>
    </source>
</evidence>
<proteinExistence type="predicted"/>
<reference evidence="1" key="1">
    <citation type="journal article" date="2015" name="Nature">
        <title>Complex archaea that bridge the gap between prokaryotes and eukaryotes.</title>
        <authorList>
            <person name="Spang A."/>
            <person name="Saw J.H."/>
            <person name="Jorgensen S.L."/>
            <person name="Zaremba-Niedzwiedzka K."/>
            <person name="Martijn J."/>
            <person name="Lind A.E."/>
            <person name="van Eijk R."/>
            <person name="Schleper C."/>
            <person name="Guy L."/>
            <person name="Ettema T.J."/>
        </authorList>
    </citation>
    <scope>NUCLEOTIDE SEQUENCE</scope>
</reference>
<gene>
    <name evidence="1" type="ORF">LCGC14_3134890</name>
</gene>
<organism evidence="1">
    <name type="scientific">marine sediment metagenome</name>
    <dbReference type="NCBI Taxonomy" id="412755"/>
    <lineage>
        <taxon>unclassified sequences</taxon>
        <taxon>metagenomes</taxon>
        <taxon>ecological metagenomes</taxon>
    </lineage>
</organism>
<name>A0A0F8Y5N2_9ZZZZ</name>
<accession>A0A0F8Y5N2</accession>
<dbReference type="AlphaFoldDB" id="A0A0F8Y5N2"/>
<comment type="caution">
    <text evidence="1">The sequence shown here is derived from an EMBL/GenBank/DDBJ whole genome shotgun (WGS) entry which is preliminary data.</text>
</comment>
<sequence length="50" mass="6148">MRHELRYLLDDLKIINKALDDPTILSMWYQRYHKFRSLTLSLIRVELEVT</sequence>
<dbReference type="EMBL" id="LAZR01068535">
    <property type="protein sequence ID" value="KKK49454.1"/>
    <property type="molecule type" value="Genomic_DNA"/>
</dbReference>
<protein>
    <submittedName>
        <fullName evidence="1">Uncharacterized protein</fullName>
    </submittedName>
</protein>